<dbReference type="InterPro" id="IPR023885">
    <property type="entry name" value="4Fe4S-binding_SPASM_dom"/>
</dbReference>
<dbReference type="InterPro" id="IPR007197">
    <property type="entry name" value="rSAM"/>
</dbReference>
<dbReference type="STRING" id="84029.CROST_34240"/>
<dbReference type="SUPFAM" id="SSF102114">
    <property type="entry name" value="Radical SAM enzymes"/>
    <property type="match status" value="1"/>
</dbReference>
<evidence type="ECO:0000256" key="1">
    <source>
        <dbReference type="ARBA" id="ARBA00001966"/>
    </source>
</evidence>
<dbReference type="Gene3D" id="3.20.20.70">
    <property type="entry name" value="Aldolase class I"/>
    <property type="match status" value="1"/>
</dbReference>
<sequence>MINYNNTFYEVNDGIVFNKIDERILVYKNKFYELKGDNLEIFKLLISRGKFNLEDRFKRKFLILYKIGLIKECTYGIKELIISKDTNIFKYENKFYIVNFKYGNINELSENDYKKLKAKDLSLSESSITDLLIKNYLQYKTNKESINNNEIKDKRVYIIFSYNCNMRCVYCFESHVNKNHISQDTFNKILNLVKDIDSRYNQTIVLYGGEPLLDENYNCIQALFNNELKRTKFDIITNGTNIDRYKELFLEFREKINDFIITLDGTEDIHNKRRRFGSNSFTIIIKNIETLIKNNFTVKIRINLDDKNISCQADLIKYLNEIFRENTQKLVIEYHRVEEKKNPLYESISFKKLYELANNNKSSNILVLYNDEIINRFINPSFYCKNEYYSNNYCDYYNNIVIDYNGDIYHCNEAMGNKDMMTENIDKFKVDSTYEDKTEGLEEKCKYCNYFVICKGNCFMENKIKKDSINNPVCRKKQYDDLINFIIEKNNIKYIGKI</sequence>
<dbReference type="InterPro" id="IPR013785">
    <property type="entry name" value="Aldolase_TIM"/>
</dbReference>
<evidence type="ECO:0000313" key="7">
    <source>
        <dbReference type="EMBL" id="URZ13847.1"/>
    </source>
</evidence>
<dbReference type="InterPro" id="IPR058240">
    <property type="entry name" value="rSAM_sf"/>
</dbReference>
<dbReference type="Proteomes" id="UP000190951">
    <property type="component" value="Plasmid p330"/>
</dbReference>
<dbReference type="NCBIfam" id="TIGR04085">
    <property type="entry name" value="rSAM_more_4Fe4S"/>
    <property type="match status" value="1"/>
</dbReference>
<dbReference type="SFLD" id="SFLDS00029">
    <property type="entry name" value="Radical_SAM"/>
    <property type="match status" value="1"/>
</dbReference>
<evidence type="ECO:0000256" key="3">
    <source>
        <dbReference type="ARBA" id="ARBA00022723"/>
    </source>
</evidence>
<gene>
    <name evidence="7" type="primary">moaA_10</name>
    <name evidence="7" type="ORF">CROST_046250</name>
</gene>
<dbReference type="PANTHER" id="PTHR43273">
    <property type="entry name" value="ANAEROBIC SULFATASE-MATURATING ENZYME HOMOLOG ASLB-RELATED"/>
    <property type="match status" value="1"/>
</dbReference>
<dbReference type="KEGG" id="crw:CROST_046250"/>
<keyword evidence="2" id="KW-0949">S-adenosyl-L-methionine</keyword>
<dbReference type="GO" id="GO:0016491">
    <property type="term" value="F:oxidoreductase activity"/>
    <property type="evidence" value="ECO:0007669"/>
    <property type="project" value="InterPro"/>
</dbReference>
<keyword evidence="4" id="KW-0408">Iron</keyword>
<dbReference type="AlphaFoldDB" id="A0A1S8LZP6"/>
<geneLocation type="plasmid" evidence="7 8">
    <name>p330</name>
</geneLocation>
<dbReference type="GO" id="GO:0051536">
    <property type="term" value="F:iron-sulfur cluster binding"/>
    <property type="evidence" value="ECO:0007669"/>
    <property type="project" value="UniProtKB-KW"/>
</dbReference>
<reference evidence="7 8" key="1">
    <citation type="submission" date="2022-04" db="EMBL/GenBank/DDBJ databases">
        <title>Genome sequence of C. roseum typestrain.</title>
        <authorList>
            <person name="Poehlein A."/>
            <person name="Schoch T."/>
            <person name="Duerre P."/>
            <person name="Daniel R."/>
        </authorList>
    </citation>
    <scope>NUCLEOTIDE SEQUENCE [LARGE SCALE GENOMIC DNA]</scope>
    <source>
        <strain evidence="7 8">DSM 7320</strain>
        <plasmid evidence="7 8">p330</plasmid>
    </source>
</reference>
<evidence type="ECO:0000256" key="4">
    <source>
        <dbReference type="ARBA" id="ARBA00023004"/>
    </source>
</evidence>
<dbReference type="Pfam" id="PF04055">
    <property type="entry name" value="Radical_SAM"/>
    <property type="match status" value="1"/>
</dbReference>
<keyword evidence="7" id="KW-0614">Plasmid</keyword>
<keyword evidence="3" id="KW-0479">Metal-binding</keyword>
<dbReference type="EMBL" id="CP096984">
    <property type="protein sequence ID" value="URZ13847.1"/>
    <property type="molecule type" value="Genomic_DNA"/>
</dbReference>
<dbReference type="RefSeq" id="WP_077834615.1">
    <property type="nucleotide sequence ID" value="NZ_CP096984.1"/>
</dbReference>
<comment type="cofactor">
    <cofactor evidence="1">
        <name>[4Fe-4S] cluster</name>
        <dbReference type="ChEBI" id="CHEBI:49883"/>
    </cofactor>
</comment>
<dbReference type="PANTHER" id="PTHR43273:SF3">
    <property type="entry name" value="ANAEROBIC SULFATASE-MATURATING ENZYME HOMOLOG ASLB-RELATED"/>
    <property type="match status" value="1"/>
</dbReference>
<evidence type="ECO:0000256" key="6">
    <source>
        <dbReference type="ARBA" id="ARBA00023601"/>
    </source>
</evidence>
<evidence type="ECO:0000313" key="8">
    <source>
        <dbReference type="Proteomes" id="UP000190951"/>
    </source>
</evidence>
<evidence type="ECO:0000256" key="2">
    <source>
        <dbReference type="ARBA" id="ARBA00022691"/>
    </source>
</evidence>
<dbReference type="SFLD" id="SFLDG01067">
    <property type="entry name" value="SPASM/twitch_domain_containing"/>
    <property type="match status" value="1"/>
</dbReference>
<proteinExistence type="inferred from homology"/>
<organism evidence="7 8">
    <name type="scientific">Clostridium felsineum</name>
    <dbReference type="NCBI Taxonomy" id="36839"/>
    <lineage>
        <taxon>Bacteria</taxon>
        <taxon>Bacillati</taxon>
        <taxon>Bacillota</taxon>
        <taxon>Clostridia</taxon>
        <taxon>Eubacteriales</taxon>
        <taxon>Clostridiaceae</taxon>
        <taxon>Clostridium</taxon>
    </lineage>
</organism>
<keyword evidence="8" id="KW-1185">Reference proteome</keyword>
<dbReference type="InterPro" id="IPR023867">
    <property type="entry name" value="Sulphatase_maturase_rSAM"/>
</dbReference>
<accession>A0A1S8LZP6</accession>
<dbReference type="CDD" id="cd01335">
    <property type="entry name" value="Radical_SAM"/>
    <property type="match status" value="1"/>
</dbReference>
<dbReference type="PROSITE" id="PS51918">
    <property type="entry name" value="RADICAL_SAM"/>
    <property type="match status" value="1"/>
</dbReference>
<name>A0A1S8LZP6_9CLOT</name>
<dbReference type="GO" id="GO:0046872">
    <property type="term" value="F:metal ion binding"/>
    <property type="evidence" value="ECO:0007669"/>
    <property type="project" value="UniProtKB-KW"/>
</dbReference>
<evidence type="ECO:0000256" key="5">
    <source>
        <dbReference type="ARBA" id="ARBA00023014"/>
    </source>
</evidence>
<protein>
    <submittedName>
        <fullName evidence="7">GTP 3',8-cyclase</fullName>
    </submittedName>
</protein>
<keyword evidence="5" id="KW-0411">Iron-sulfur</keyword>
<comment type="similarity">
    <text evidence="6">Belongs to the radical SAM superfamily. Anaerobic sulfatase-maturating enzyme family.</text>
</comment>